<accession>A0ABQ0U9P4</accession>
<comment type="caution">
    <text evidence="1">The sequence shown here is derived from an EMBL/GenBank/DDBJ whole genome shotgun (WGS) entry which is preliminary data.</text>
</comment>
<dbReference type="EMBL" id="BJUT01000002">
    <property type="protein sequence ID" value="GEK75125.1"/>
    <property type="molecule type" value="Genomic_DNA"/>
</dbReference>
<reference evidence="1 2" key="1">
    <citation type="submission" date="2019-07" db="EMBL/GenBank/DDBJ databases">
        <title>Whole genome shotgun sequence of Pseudoalteromonas atlantica NBRC 103033.</title>
        <authorList>
            <person name="Hosoyama A."/>
            <person name="Uohara A."/>
            <person name="Ohji S."/>
            <person name="Ichikawa N."/>
        </authorList>
    </citation>
    <scope>NUCLEOTIDE SEQUENCE [LARGE SCALE GENOMIC DNA]</scope>
    <source>
        <strain evidence="1 2">NBRC 103033</strain>
    </source>
</reference>
<gene>
    <name evidence="1" type="ORF">PAT01_04290</name>
</gene>
<proteinExistence type="predicted"/>
<organism evidence="1 2">
    <name type="scientific">Pseudoalteromonas atlantica</name>
    <name type="common">Alteromonas atlantica</name>
    <dbReference type="NCBI Taxonomy" id="288"/>
    <lineage>
        <taxon>Bacteria</taxon>
        <taxon>Pseudomonadati</taxon>
        <taxon>Pseudomonadota</taxon>
        <taxon>Gammaproteobacteria</taxon>
        <taxon>Alteromonadales</taxon>
        <taxon>Pseudoalteromonadaceae</taxon>
        <taxon>Pseudoalteromonas</taxon>
    </lineage>
</organism>
<protein>
    <recommendedName>
        <fullName evidence="3">Orphan protein</fullName>
    </recommendedName>
</protein>
<evidence type="ECO:0000313" key="2">
    <source>
        <dbReference type="Proteomes" id="UP000321189"/>
    </source>
</evidence>
<name>A0ABQ0U9P4_PSEAF</name>
<evidence type="ECO:0000313" key="1">
    <source>
        <dbReference type="EMBL" id="GEK75125.1"/>
    </source>
</evidence>
<dbReference type="Proteomes" id="UP000321189">
    <property type="component" value="Unassembled WGS sequence"/>
</dbReference>
<evidence type="ECO:0008006" key="3">
    <source>
        <dbReference type="Google" id="ProtNLM"/>
    </source>
</evidence>
<sequence>MCFFAIMAGNYTVSQQESTMEFEQDSKLTLPLFILNESLSERDVEKPDLDISFALDDELLTQICQNPAPDSSIAISLKEYELAPHSSEFNALLNQEHDAQITLTHGPLLSVVLNTHDNQTFVSPQMDMMPTFDLGDEDEE</sequence>
<keyword evidence="2" id="KW-1185">Reference proteome</keyword>